<dbReference type="AlphaFoldDB" id="A0A438J8W7"/>
<name>A0A438J8W7_VITVI</name>
<sequence>MEQLVSNYHSVLSTSFICERSPVPTFPLNRVRFISSRKHRASSSLRMAQPGSNHDAQNPALMCCLVGENTEGEKMKYSFE</sequence>
<dbReference type="EMBL" id="QGNW01000056">
    <property type="protein sequence ID" value="RVX05356.1"/>
    <property type="molecule type" value="Genomic_DNA"/>
</dbReference>
<reference evidence="1 2" key="1">
    <citation type="journal article" date="2018" name="PLoS Genet.">
        <title>Population sequencing reveals clonal diversity and ancestral inbreeding in the grapevine cultivar Chardonnay.</title>
        <authorList>
            <person name="Roach M.J."/>
            <person name="Johnson D.L."/>
            <person name="Bohlmann J."/>
            <person name="van Vuuren H.J."/>
            <person name="Jones S.J."/>
            <person name="Pretorius I.S."/>
            <person name="Schmidt S.A."/>
            <person name="Borneman A.R."/>
        </authorList>
    </citation>
    <scope>NUCLEOTIDE SEQUENCE [LARGE SCALE GENOMIC DNA]</scope>
    <source>
        <strain evidence="2">cv. Chardonnay</strain>
        <tissue evidence="1">Leaf</tissue>
    </source>
</reference>
<protein>
    <submittedName>
        <fullName evidence="1">Uncharacterized protein</fullName>
    </submittedName>
</protein>
<gene>
    <name evidence="1" type="ORF">CK203_013652</name>
</gene>
<accession>A0A438J8W7</accession>
<evidence type="ECO:0000313" key="2">
    <source>
        <dbReference type="Proteomes" id="UP000288805"/>
    </source>
</evidence>
<comment type="caution">
    <text evidence="1">The sequence shown here is derived from an EMBL/GenBank/DDBJ whole genome shotgun (WGS) entry which is preliminary data.</text>
</comment>
<evidence type="ECO:0000313" key="1">
    <source>
        <dbReference type="EMBL" id="RVX05356.1"/>
    </source>
</evidence>
<organism evidence="1 2">
    <name type="scientific">Vitis vinifera</name>
    <name type="common">Grape</name>
    <dbReference type="NCBI Taxonomy" id="29760"/>
    <lineage>
        <taxon>Eukaryota</taxon>
        <taxon>Viridiplantae</taxon>
        <taxon>Streptophyta</taxon>
        <taxon>Embryophyta</taxon>
        <taxon>Tracheophyta</taxon>
        <taxon>Spermatophyta</taxon>
        <taxon>Magnoliopsida</taxon>
        <taxon>eudicotyledons</taxon>
        <taxon>Gunneridae</taxon>
        <taxon>Pentapetalae</taxon>
        <taxon>rosids</taxon>
        <taxon>Vitales</taxon>
        <taxon>Vitaceae</taxon>
        <taxon>Viteae</taxon>
        <taxon>Vitis</taxon>
    </lineage>
</organism>
<dbReference type="Proteomes" id="UP000288805">
    <property type="component" value="Unassembled WGS sequence"/>
</dbReference>
<proteinExistence type="predicted"/>